<feature type="transmembrane region" description="Helical" evidence="2">
    <location>
        <begin position="52"/>
        <end position="73"/>
    </location>
</feature>
<dbReference type="Pfam" id="PF24802">
    <property type="entry name" value="DUF7703"/>
    <property type="match status" value="1"/>
</dbReference>
<dbReference type="EMBL" id="MU002368">
    <property type="protein sequence ID" value="KAF2787044.1"/>
    <property type="molecule type" value="Genomic_DNA"/>
</dbReference>
<evidence type="ECO:0000256" key="2">
    <source>
        <dbReference type="SAM" id="Phobius"/>
    </source>
</evidence>
<keyword evidence="5" id="KW-1185">Reference proteome</keyword>
<dbReference type="Proteomes" id="UP000799757">
    <property type="component" value="Unassembled WGS sequence"/>
</dbReference>
<feature type="region of interest" description="Disordered" evidence="1">
    <location>
        <begin position="353"/>
        <end position="379"/>
    </location>
</feature>
<name>A0A6A6WT05_9PLEO</name>
<dbReference type="PANTHER" id="PTHR37013:SF3">
    <property type="entry name" value="INTEGRAL MEMBRANE PROTEIN (AFU_ORTHOLOGUE AFUA_1G05950)"/>
    <property type="match status" value="1"/>
</dbReference>
<dbReference type="InterPro" id="IPR056120">
    <property type="entry name" value="DUF7703"/>
</dbReference>
<organism evidence="4 5">
    <name type="scientific">Melanomma pulvis-pyrius CBS 109.77</name>
    <dbReference type="NCBI Taxonomy" id="1314802"/>
    <lineage>
        <taxon>Eukaryota</taxon>
        <taxon>Fungi</taxon>
        <taxon>Dikarya</taxon>
        <taxon>Ascomycota</taxon>
        <taxon>Pezizomycotina</taxon>
        <taxon>Dothideomycetes</taxon>
        <taxon>Pleosporomycetidae</taxon>
        <taxon>Pleosporales</taxon>
        <taxon>Melanommataceae</taxon>
        <taxon>Melanomma</taxon>
    </lineage>
</organism>
<evidence type="ECO:0000259" key="3">
    <source>
        <dbReference type="Pfam" id="PF24802"/>
    </source>
</evidence>
<dbReference type="PANTHER" id="PTHR37013">
    <property type="entry name" value="INTEGRAL MEMBRANE PROTEIN (AFU_ORTHOLOGUE AFUA_1G05950)-RELATED"/>
    <property type="match status" value="1"/>
</dbReference>
<feature type="transmembrane region" description="Helical" evidence="2">
    <location>
        <begin position="85"/>
        <end position="109"/>
    </location>
</feature>
<evidence type="ECO:0000313" key="4">
    <source>
        <dbReference type="EMBL" id="KAF2787044.1"/>
    </source>
</evidence>
<dbReference type="AlphaFoldDB" id="A0A6A6WT05"/>
<sequence>MNNAPNGGFTGSISGVTSALAMTMAAFTGIAVYNAIELLYIIFSTFKRHSGLYFWSLFLSTVGIPPYVLGFMMKFYGVTAPGRETLVTMAFVVIGWCMMVTGQSVVLYSRLHLVVHNRKKLRWILGMIIIDAVICHVPIAILSFGANSSSPKIFIRPYAIYTDVQITIFFVQEVIISVLYVYETAKIFRQTSGICFDPKGDRGKTTRKVLSHLIAMNVVIIAMDIALLAIQYTGNFALHTVFKAMIYSTKLKMEFRILNQLIDLTHSSHAGSGNSGLNHRSFRLRPVKSTTAGAGTVREEENFDFGNSAFVGKGGGGGDAGLIGKDQIMVVQETNVHVASAELGDGEVKFSGGDVSAKSRSLRRASGESSDVEFAGRGY</sequence>
<gene>
    <name evidence="4" type="ORF">K505DRAFT_329921</name>
</gene>
<feature type="transmembrane region" description="Helical" evidence="2">
    <location>
        <begin position="20"/>
        <end position="40"/>
    </location>
</feature>
<feature type="domain" description="DUF7703" evidence="3">
    <location>
        <begin position="10"/>
        <end position="269"/>
    </location>
</feature>
<feature type="transmembrane region" description="Helical" evidence="2">
    <location>
        <begin position="158"/>
        <end position="182"/>
    </location>
</feature>
<proteinExistence type="predicted"/>
<keyword evidence="2" id="KW-0812">Transmembrane</keyword>
<dbReference type="OrthoDB" id="405906at2759"/>
<feature type="transmembrane region" description="Helical" evidence="2">
    <location>
        <begin position="121"/>
        <end position="146"/>
    </location>
</feature>
<keyword evidence="2" id="KW-0472">Membrane</keyword>
<protein>
    <recommendedName>
        <fullName evidence="3">DUF7703 domain-containing protein</fullName>
    </recommendedName>
</protein>
<evidence type="ECO:0000313" key="5">
    <source>
        <dbReference type="Proteomes" id="UP000799757"/>
    </source>
</evidence>
<evidence type="ECO:0000256" key="1">
    <source>
        <dbReference type="SAM" id="MobiDB-lite"/>
    </source>
</evidence>
<reference evidence="4" key="1">
    <citation type="journal article" date="2020" name="Stud. Mycol.">
        <title>101 Dothideomycetes genomes: a test case for predicting lifestyles and emergence of pathogens.</title>
        <authorList>
            <person name="Haridas S."/>
            <person name="Albert R."/>
            <person name="Binder M."/>
            <person name="Bloem J."/>
            <person name="Labutti K."/>
            <person name="Salamov A."/>
            <person name="Andreopoulos B."/>
            <person name="Baker S."/>
            <person name="Barry K."/>
            <person name="Bills G."/>
            <person name="Bluhm B."/>
            <person name="Cannon C."/>
            <person name="Castanera R."/>
            <person name="Culley D."/>
            <person name="Daum C."/>
            <person name="Ezra D."/>
            <person name="Gonzalez J."/>
            <person name="Henrissat B."/>
            <person name="Kuo A."/>
            <person name="Liang C."/>
            <person name="Lipzen A."/>
            <person name="Lutzoni F."/>
            <person name="Magnuson J."/>
            <person name="Mondo S."/>
            <person name="Nolan M."/>
            <person name="Ohm R."/>
            <person name="Pangilinan J."/>
            <person name="Park H.-J."/>
            <person name="Ramirez L."/>
            <person name="Alfaro M."/>
            <person name="Sun H."/>
            <person name="Tritt A."/>
            <person name="Yoshinaga Y."/>
            <person name="Zwiers L.-H."/>
            <person name="Turgeon B."/>
            <person name="Goodwin S."/>
            <person name="Spatafora J."/>
            <person name="Crous P."/>
            <person name="Grigoriev I."/>
        </authorList>
    </citation>
    <scope>NUCLEOTIDE SEQUENCE</scope>
    <source>
        <strain evidence="4">CBS 109.77</strain>
    </source>
</reference>
<keyword evidence="2" id="KW-1133">Transmembrane helix</keyword>
<feature type="transmembrane region" description="Helical" evidence="2">
    <location>
        <begin position="209"/>
        <end position="230"/>
    </location>
</feature>
<accession>A0A6A6WT05</accession>